<keyword evidence="1" id="KW-0472">Membrane</keyword>
<evidence type="ECO:0000313" key="3">
    <source>
        <dbReference type="Proteomes" id="UP001500542"/>
    </source>
</evidence>
<feature type="transmembrane region" description="Helical" evidence="1">
    <location>
        <begin position="179"/>
        <end position="199"/>
    </location>
</feature>
<feature type="transmembrane region" description="Helical" evidence="1">
    <location>
        <begin position="205"/>
        <end position="226"/>
    </location>
</feature>
<proteinExistence type="predicted"/>
<reference evidence="2 3" key="1">
    <citation type="journal article" date="2019" name="Int. J. Syst. Evol. Microbiol.">
        <title>The Global Catalogue of Microorganisms (GCM) 10K type strain sequencing project: providing services to taxonomists for standard genome sequencing and annotation.</title>
        <authorList>
            <consortium name="The Broad Institute Genomics Platform"/>
            <consortium name="The Broad Institute Genome Sequencing Center for Infectious Disease"/>
            <person name="Wu L."/>
            <person name="Ma J."/>
        </authorList>
    </citation>
    <scope>NUCLEOTIDE SEQUENCE [LARGE SCALE GENOMIC DNA]</scope>
    <source>
        <strain evidence="2 3">JCM 10977</strain>
    </source>
</reference>
<dbReference type="Pfam" id="PF14329">
    <property type="entry name" value="DUF4386"/>
    <property type="match status" value="1"/>
</dbReference>
<feature type="transmembrane region" description="Helical" evidence="1">
    <location>
        <begin position="145"/>
        <end position="167"/>
    </location>
</feature>
<gene>
    <name evidence="2" type="ORF">GCM10009554_39280</name>
</gene>
<dbReference type="InterPro" id="IPR025495">
    <property type="entry name" value="DUF4386"/>
</dbReference>
<comment type="caution">
    <text evidence="2">The sequence shown here is derived from an EMBL/GenBank/DDBJ whole genome shotgun (WGS) entry which is preliminary data.</text>
</comment>
<dbReference type="EMBL" id="BAAAHK010000008">
    <property type="protein sequence ID" value="GAA0944835.1"/>
    <property type="molecule type" value="Genomic_DNA"/>
</dbReference>
<feature type="transmembrane region" description="Helical" evidence="1">
    <location>
        <begin position="60"/>
        <end position="84"/>
    </location>
</feature>
<keyword evidence="1" id="KW-0812">Transmembrane</keyword>
<dbReference type="RefSeq" id="WP_343971725.1">
    <property type="nucleotide sequence ID" value="NZ_BAAAHK010000008.1"/>
</dbReference>
<keyword evidence="3" id="KW-1185">Reference proteome</keyword>
<evidence type="ECO:0000256" key="1">
    <source>
        <dbReference type="SAM" id="Phobius"/>
    </source>
</evidence>
<keyword evidence="1" id="KW-1133">Transmembrane helix</keyword>
<protein>
    <recommendedName>
        <fullName evidence="4">DUF4386 domain-containing protein</fullName>
    </recommendedName>
</protein>
<dbReference type="Proteomes" id="UP001500542">
    <property type="component" value="Unassembled WGS sequence"/>
</dbReference>
<feature type="transmembrane region" description="Helical" evidence="1">
    <location>
        <begin position="20"/>
        <end position="40"/>
    </location>
</feature>
<accession>A0ABN1QP43</accession>
<evidence type="ECO:0008006" key="4">
    <source>
        <dbReference type="Google" id="ProtNLM"/>
    </source>
</evidence>
<evidence type="ECO:0000313" key="2">
    <source>
        <dbReference type="EMBL" id="GAA0944835.1"/>
    </source>
</evidence>
<name>A0ABN1QP43_9ACTN</name>
<sequence>MTTITRTPAPPTVTLRRTALVAGILYLITFAASIPALPLYSSLVDDPQYILGNGSSAPILLGGLLEVITALTAIGTAVALFPVVKRQSQGLALGFVTARVIEATYIVVGVVTILSVVTLRDNPVAGTDPATLVTAQQSLVAIHDWTFLLGPGVMPGVNALLLGTLLYRSGLVPRIIPTIGLVGAPFFLVSAVALIFGAYDQLSLWSGIATAPIFVWELSLGLWLTIKGFKQAPNA</sequence>
<organism evidence="2 3">
    <name type="scientific">Kribbella koreensis</name>
    <dbReference type="NCBI Taxonomy" id="57909"/>
    <lineage>
        <taxon>Bacteria</taxon>
        <taxon>Bacillati</taxon>
        <taxon>Actinomycetota</taxon>
        <taxon>Actinomycetes</taxon>
        <taxon>Propionibacteriales</taxon>
        <taxon>Kribbellaceae</taxon>
        <taxon>Kribbella</taxon>
    </lineage>
</organism>
<feature type="transmembrane region" description="Helical" evidence="1">
    <location>
        <begin position="96"/>
        <end position="119"/>
    </location>
</feature>